<organism evidence="2 3">
    <name type="scientific">Tranquillimonas alkanivorans</name>
    <dbReference type="NCBI Taxonomy" id="441119"/>
    <lineage>
        <taxon>Bacteria</taxon>
        <taxon>Pseudomonadati</taxon>
        <taxon>Pseudomonadota</taxon>
        <taxon>Alphaproteobacteria</taxon>
        <taxon>Rhodobacterales</taxon>
        <taxon>Roseobacteraceae</taxon>
        <taxon>Tranquillimonas</taxon>
    </lineage>
</organism>
<keyword evidence="1" id="KW-0472">Membrane</keyword>
<reference evidence="2 3" key="1">
    <citation type="submission" date="2016-10" db="EMBL/GenBank/DDBJ databases">
        <authorList>
            <person name="de Groot N.N."/>
        </authorList>
    </citation>
    <scope>NUCLEOTIDE SEQUENCE [LARGE SCALE GENOMIC DNA]</scope>
    <source>
        <strain evidence="2 3">DSM 19547</strain>
    </source>
</reference>
<evidence type="ECO:0000256" key="1">
    <source>
        <dbReference type="SAM" id="Phobius"/>
    </source>
</evidence>
<feature type="transmembrane region" description="Helical" evidence="1">
    <location>
        <begin position="130"/>
        <end position="150"/>
    </location>
</feature>
<dbReference type="STRING" id="441119.SAMN04488047_12734"/>
<name>A0A1I5V756_9RHOB</name>
<dbReference type="Pfam" id="PF09997">
    <property type="entry name" value="DUF2238"/>
    <property type="match status" value="1"/>
</dbReference>
<dbReference type="AlphaFoldDB" id="A0A1I5V756"/>
<dbReference type="EMBL" id="FOXA01000027">
    <property type="protein sequence ID" value="SFQ02796.1"/>
    <property type="molecule type" value="Genomic_DNA"/>
</dbReference>
<sequence length="218" mass="24036">MARFWKPTGTEYAPLWEIRTAWVLRALILVTAALHMARGQWLFTMLCLVALALILVPPLLARSSRLNIPLEIELGLLWWLVTDMTLGRLMQFYGAGIFYDKIIHFGNSGLLAMVAFLGVYTLSMTGRLRIGTALSLATIFFVTLGVGALWEIAEFVSDNITGENTQGSPLMSPLEDTMWDLIVDGAGGFIGGGVGAAYMRVSKRSLARWRCFMARLAG</sequence>
<feature type="transmembrane region" description="Helical" evidence="1">
    <location>
        <begin position="102"/>
        <end position="123"/>
    </location>
</feature>
<dbReference type="RefSeq" id="WP_143096220.1">
    <property type="nucleotide sequence ID" value="NZ_FOXA01000027.1"/>
</dbReference>
<keyword evidence="3" id="KW-1185">Reference proteome</keyword>
<feature type="transmembrane region" description="Helical" evidence="1">
    <location>
        <begin position="178"/>
        <end position="199"/>
    </location>
</feature>
<dbReference type="InterPro" id="IPR014509">
    <property type="entry name" value="YjdF-like"/>
</dbReference>
<keyword evidence="1" id="KW-1133">Transmembrane helix</keyword>
<evidence type="ECO:0000313" key="3">
    <source>
        <dbReference type="Proteomes" id="UP000199356"/>
    </source>
</evidence>
<feature type="transmembrane region" description="Helical" evidence="1">
    <location>
        <begin position="72"/>
        <end position="90"/>
    </location>
</feature>
<evidence type="ECO:0008006" key="4">
    <source>
        <dbReference type="Google" id="ProtNLM"/>
    </source>
</evidence>
<evidence type="ECO:0000313" key="2">
    <source>
        <dbReference type="EMBL" id="SFQ02796.1"/>
    </source>
</evidence>
<feature type="transmembrane region" description="Helical" evidence="1">
    <location>
        <begin position="12"/>
        <end position="35"/>
    </location>
</feature>
<proteinExistence type="predicted"/>
<protein>
    <recommendedName>
        <fullName evidence="4">Membrane protein YjdF</fullName>
    </recommendedName>
</protein>
<dbReference type="OrthoDB" id="4966203at2"/>
<feature type="transmembrane region" description="Helical" evidence="1">
    <location>
        <begin position="41"/>
        <end position="60"/>
    </location>
</feature>
<gene>
    <name evidence="2" type="ORF">SAMN04488047_12734</name>
</gene>
<dbReference type="Proteomes" id="UP000199356">
    <property type="component" value="Unassembled WGS sequence"/>
</dbReference>
<keyword evidence="1" id="KW-0812">Transmembrane</keyword>
<accession>A0A1I5V756</accession>